<evidence type="ECO:0000256" key="1">
    <source>
        <dbReference type="SAM" id="MobiDB-lite"/>
    </source>
</evidence>
<keyword evidence="4" id="KW-1185">Reference proteome</keyword>
<keyword evidence="2" id="KW-0732">Signal</keyword>
<dbReference type="PROSITE" id="PS51257">
    <property type="entry name" value="PROKAR_LIPOPROTEIN"/>
    <property type="match status" value="1"/>
</dbReference>
<evidence type="ECO:0000256" key="2">
    <source>
        <dbReference type="SAM" id="SignalP"/>
    </source>
</evidence>
<dbReference type="AlphaFoldDB" id="A0A5N8XYE7"/>
<evidence type="ECO:0000313" key="3">
    <source>
        <dbReference type="EMBL" id="MPY64312.1"/>
    </source>
</evidence>
<feature type="region of interest" description="Disordered" evidence="1">
    <location>
        <begin position="30"/>
        <end position="57"/>
    </location>
</feature>
<feature type="signal peptide" evidence="2">
    <location>
        <begin position="1"/>
        <end position="33"/>
    </location>
</feature>
<dbReference type="Proteomes" id="UP000400924">
    <property type="component" value="Unassembled WGS sequence"/>
</dbReference>
<sequence>MIRTATPRRFLPRTVFVAVAAALLAACSAGPGASDRASSGPEPVSRARLSHDLPDDPMRMVLPATGAESRWTQGLDVFVRQVSRATSVSCAQDQGIGLPEEAPVSFIRFFDVPDLDFIARHGLSESAQVPAIETGPAATRSGSSAVVRRCVAEGAAAADALFAPYAGLQRGWFRELASVGRAPATHRALRTLPGCLARHGVDARDERGVMAVADARMQTAAPADLRRSGREIGRAYATCLRPVEAVREPARLRLRDRFIAEHADEVREVRKTLVPALRRAEKEHGVRLVFPAP</sequence>
<reference evidence="3 4" key="1">
    <citation type="submission" date="2019-07" db="EMBL/GenBank/DDBJ databases">
        <title>New species of Amycolatopsis and Streptomyces.</title>
        <authorList>
            <person name="Duangmal K."/>
            <person name="Teo W.F.A."/>
            <person name="Lipun K."/>
        </authorList>
    </citation>
    <scope>NUCLEOTIDE SEQUENCE [LARGE SCALE GENOMIC DNA]</scope>
    <source>
        <strain evidence="3 4">NBRC 106415</strain>
    </source>
</reference>
<name>A0A5N8XYE7_9ACTN</name>
<protein>
    <submittedName>
        <fullName evidence="3">Uncharacterized protein</fullName>
    </submittedName>
</protein>
<dbReference type="RefSeq" id="WP_152777747.1">
    <property type="nucleotide sequence ID" value="NZ_VJZC01000765.1"/>
</dbReference>
<dbReference type="OrthoDB" id="4230911at2"/>
<evidence type="ECO:0000313" key="4">
    <source>
        <dbReference type="Proteomes" id="UP000400924"/>
    </source>
</evidence>
<proteinExistence type="predicted"/>
<organism evidence="3 4">
    <name type="scientific">Streptomyces spongiae</name>
    <dbReference type="NCBI Taxonomy" id="565072"/>
    <lineage>
        <taxon>Bacteria</taxon>
        <taxon>Bacillati</taxon>
        <taxon>Actinomycetota</taxon>
        <taxon>Actinomycetes</taxon>
        <taxon>Kitasatosporales</taxon>
        <taxon>Streptomycetaceae</taxon>
        <taxon>Streptomyces</taxon>
    </lineage>
</organism>
<dbReference type="EMBL" id="VJZC01000765">
    <property type="protein sequence ID" value="MPY64312.1"/>
    <property type="molecule type" value="Genomic_DNA"/>
</dbReference>
<accession>A0A5N8XYE7</accession>
<feature type="chain" id="PRO_5038623017" evidence="2">
    <location>
        <begin position="34"/>
        <end position="293"/>
    </location>
</feature>
<comment type="caution">
    <text evidence="3">The sequence shown here is derived from an EMBL/GenBank/DDBJ whole genome shotgun (WGS) entry which is preliminary data.</text>
</comment>
<gene>
    <name evidence="3" type="ORF">FNH08_46305</name>
</gene>